<sequence length="139" mass="15424">MTTSGQNNPLRELMFVVAILLFLRCNAILGSPDTDIVFIICHRDRTGEGSTYDDAVGEVITKLIRGTFEADGVLYSMATVETSVCYGRGICSLHMDRTDCKNCLRTADTLIQEHCPLTMGATLKLVDCSLRFETYPFND</sequence>
<evidence type="ECO:0000313" key="1">
    <source>
        <dbReference type="EMBL" id="KAI4330153.1"/>
    </source>
</evidence>
<comment type="caution">
    <text evidence="1">The sequence shown here is derived from an EMBL/GenBank/DDBJ whole genome shotgun (WGS) entry which is preliminary data.</text>
</comment>
<dbReference type="EMBL" id="CM042887">
    <property type="protein sequence ID" value="KAI4330153.1"/>
    <property type="molecule type" value="Genomic_DNA"/>
</dbReference>
<organism evidence="1 2">
    <name type="scientific">Melastoma candidum</name>
    <dbReference type="NCBI Taxonomy" id="119954"/>
    <lineage>
        <taxon>Eukaryota</taxon>
        <taxon>Viridiplantae</taxon>
        <taxon>Streptophyta</taxon>
        <taxon>Embryophyta</taxon>
        <taxon>Tracheophyta</taxon>
        <taxon>Spermatophyta</taxon>
        <taxon>Magnoliopsida</taxon>
        <taxon>eudicotyledons</taxon>
        <taxon>Gunneridae</taxon>
        <taxon>Pentapetalae</taxon>
        <taxon>rosids</taxon>
        <taxon>malvids</taxon>
        <taxon>Myrtales</taxon>
        <taxon>Melastomataceae</taxon>
        <taxon>Melastomatoideae</taxon>
        <taxon>Melastomateae</taxon>
        <taxon>Melastoma</taxon>
    </lineage>
</organism>
<name>A0ACB9N2F1_9MYRT</name>
<dbReference type="Proteomes" id="UP001057402">
    <property type="component" value="Chromosome 8"/>
</dbReference>
<keyword evidence="2" id="KW-1185">Reference proteome</keyword>
<proteinExistence type="predicted"/>
<gene>
    <name evidence="1" type="ORF">MLD38_028456</name>
</gene>
<protein>
    <submittedName>
        <fullName evidence="1">Uncharacterized protein</fullName>
    </submittedName>
</protein>
<accession>A0ACB9N2F1</accession>
<evidence type="ECO:0000313" key="2">
    <source>
        <dbReference type="Proteomes" id="UP001057402"/>
    </source>
</evidence>
<reference evidence="2" key="1">
    <citation type="journal article" date="2023" name="Front. Plant Sci.">
        <title>Chromosomal-level genome assembly of Melastoma candidum provides insights into trichome evolution.</title>
        <authorList>
            <person name="Zhong Y."/>
            <person name="Wu W."/>
            <person name="Sun C."/>
            <person name="Zou P."/>
            <person name="Liu Y."/>
            <person name="Dai S."/>
            <person name="Zhou R."/>
        </authorList>
    </citation>
    <scope>NUCLEOTIDE SEQUENCE [LARGE SCALE GENOMIC DNA]</scope>
</reference>